<comment type="similarity">
    <text evidence="2 5">Belongs to the pseudouridine synthase TruB family. Type 1 subfamily.</text>
</comment>
<feature type="domain" description="Pseudouridine synthase II N-terminal" evidence="6">
    <location>
        <begin position="29"/>
        <end position="184"/>
    </location>
</feature>
<name>N1W0H4_9LEPT</name>
<keyword evidence="8" id="KW-1185">Reference proteome</keyword>
<keyword evidence="4 5" id="KW-0413">Isomerase</keyword>
<proteinExistence type="inferred from homology"/>
<comment type="catalytic activity">
    <reaction evidence="1 5">
        <text>uridine(55) in tRNA = pseudouridine(55) in tRNA</text>
        <dbReference type="Rhea" id="RHEA:42532"/>
        <dbReference type="Rhea" id="RHEA-COMP:10101"/>
        <dbReference type="Rhea" id="RHEA-COMP:10102"/>
        <dbReference type="ChEBI" id="CHEBI:65314"/>
        <dbReference type="ChEBI" id="CHEBI:65315"/>
        <dbReference type="EC" id="5.4.99.25"/>
    </reaction>
</comment>
<evidence type="ECO:0000256" key="1">
    <source>
        <dbReference type="ARBA" id="ARBA00000385"/>
    </source>
</evidence>
<evidence type="ECO:0000256" key="2">
    <source>
        <dbReference type="ARBA" id="ARBA00005642"/>
    </source>
</evidence>
<comment type="caution">
    <text evidence="7">The sequence shown here is derived from an EMBL/GenBank/DDBJ whole genome shotgun (WGS) entry which is preliminary data.</text>
</comment>
<organism evidence="7 8">
    <name type="scientific">Leptospira terpstrae serovar Hualin str. LT 11-33 = ATCC 700639</name>
    <dbReference type="NCBI Taxonomy" id="1257025"/>
    <lineage>
        <taxon>Bacteria</taxon>
        <taxon>Pseudomonadati</taxon>
        <taxon>Spirochaetota</taxon>
        <taxon>Spirochaetia</taxon>
        <taxon>Leptospirales</taxon>
        <taxon>Leptospiraceae</taxon>
        <taxon>Leptospira</taxon>
    </lineage>
</organism>
<dbReference type="PANTHER" id="PTHR13767">
    <property type="entry name" value="TRNA-PSEUDOURIDINE SYNTHASE"/>
    <property type="match status" value="1"/>
</dbReference>
<gene>
    <name evidence="5 7" type="primary">truB</name>
    <name evidence="7" type="ORF">LEP1GSC203_1759</name>
</gene>
<evidence type="ECO:0000259" key="6">
    <source>
        <dbReference type="Pfam" id="PF01509"/>
    </source>
</evidence>
<comment type="function">
    <text evidence="5">Responsible for synthesis of pseudouridine from uracil-55 in the psi GC loop of transfer RNAs.</text>
</comment>
<dbReference type="EMBL" id="AOGW02000010">
    <property type="protein sequence ID" value="EMY61181.1"/>
    <property type="molecule type" value="Genomic_DNA"/>
</dbReference>
<accession>N1W0H4</accession>
<dbReference type="OrthoDB" id="9802309at2"/>
<dbReference type="GO" id="GO:0031119">
    <property type="term" value="P:tRNA pseudouridine synthesis"/>
    <property type="evidence" value="ECO:0007669"/>
    <property type="project" value="UniProtKB-UniRule"/>
</dbReference>
<dbReference type="STRING" id="1257025.LEP1GSC203_1759"/>
<evidence type="ECO:0000313" key="7">
    <source>
        <dbReference type="EMBL" id="EMY61181.1"/>
    </source>
</evidence>
<sequence length="310" mass="35173">MAHKPYQSGFLFVYKPPGITSSDLVLKTKRLLKQKSVGHTGTLDRFAEGLLILPCGDYTAFSQVFLGKDKTYYAEVVVGLRTDSGDPEGVVEVEERETIQSVWESTFPTERLERELSELTKLKIQKAPKISALKVGGKRQSDLVREGALVEEKERSISIYKVADIQKTSSGFSFRIHVSSGTYIRKIVLDLSDQWGIPLSLGRLVRESIGEFHLDGVKPLEEITYLDLRTWKEVFPLPVRIADEAEKKAVVHGGYIWDKLPKADENGFYIVDSDESTILAWCTYDGKPDHIPYRYRKVFFDPSLKIMFSK</sequence>
<dbReference type="Gene3D" id="3.30.2350.10">
    <property type="entry name" value="Pseudouridine synthase"/>
    <property type="match status" value="1"/>
</dbReference>
<dbReference type="InterPro" id="IPR002501">
    <property type="entry name" value="PsdUridine_synth_N"/>
</dbReference>
<evidence type="ECO:0000256" key="5">
    <source>
        <dbReference type="HAMAP-Rule" id="MF_01080"/>
    </source>
</evidence>
<dbReference type="NCBIfam" id="TIGR00431">
    <property type="entry name" value="TruB"/>
    <property type="match status" value="1"/>
</dbReference>
<dbReference type="Proteomes" id="UP000012371">
    <property type="component" value="Unassembled WGS sequence"/>
</dbReference>
<dbReference type="EC" id="5.4.99.25" evidence="5"/>
<keyword evidence="3 5" id="KW-0819">tRNA processing</keyword>
<dbReference type="InterPro" id="IPR014780">
    <property type="entry name" value="tRNA_psdUridine_synth_TruB"/>
</dbReference>
<dbReference type="InterPro" id="IPR020103">
    <property type="entry name" value="PsdUridine_synth_cat_dom_sf"/>
</dbReference>
<dbReference type="SUPFAM" id="SSF55120">
    <property type="entry name" value="Pseudouridine synthase"/>
    <property type="match status" value="1"/>
</dbReference>
<reference evidence="7" key="1">
    <citation type="submission" date="2013-03" db="EMBL/GenBank/DDBJ databases">
        <authorList>
            <person name="Harkins D.M."/>
            <person name="Durkin A.S."/>
            <person name="Brinkac L.M."/>
            <person name="Haft D.H."/>
            <person name="Selengut J.D."/>
            <person name="Sanka R."/>
            <person name="DePew J."/>
            <person name="Purushe J."/>
            <person name="Hartskeerl R.A."/>
            <person name="Ahmed A."/>
            <person name="van der Linden H."/>
            <person name="Goris M.G.A."/>
            <person name="Vinetz J.M."/>
            <person name="Sutton G.G."/>
            <person name="Nierman W.C."/>
            <person name="Fouts D.E."/>
        </authorList>
    </citation>
    <scope>NUCLEOTIDE SEQUENCE [LARGE SCALE GENOMIC DNA]</scope>
    <source>
        <strain evidence="7">LT 11-33</strain>
    </source>
</reference>
<dbReference type="GO" id="GO:0160148">
    <property type="term" value="F:tRNA pseudouridine(55) synthase activity"/>
    <property type="evidence" value="ECO:0007669"/>
    <property type="project" value="UniProtKB-EC"/>
</dbReference>
<dbReference type="PANTHER" id="PTHR13767:SF2">
    <property type="entry name" value="PSEUDOURIDYLATE SYNTHASE TRUB1"/>
    <property type="match status" value="1"/>
</dbReference>
<dbReference type="HAMAP" id="MF_01080">
    <property type="entry name" value="TruB_bact"/>
    <property type="match status" value="1"/>
</dbReference>
<dbReference type="GO" id="GO:0003723">
    <property type="term" value="F:RNA binding"/>
    <property type="evidence" value="ECO:0007669"/>
    <property type="project" value="InterPro"/>
</dbReference>
<evidence type="ECO:0000313" key="8">
    <source>
        <dbReference type="Proteomes" id="UP000012371"/>
    </source>
</evidence>
<feature type="active site" description="Nucleophile" evidence="5">
    <location>
        <position position="44"/>
    </location>
</feature>
<protein>
    <recommendedName>
        <fullName evidence="5">tRNA pseudouridine synthase B</fullName>
        <ecNumber evidence="5">5.4.99.25</ecNumber>
    </recommendedName>
    <alternativeName>
        <fullName evidence="5">tRNA pseudouridine(55) synthase</fullName>
        <shortName evidence="5">Psi55 synthase</shortName>
    </alternativeName>
    <alternativeName>
        <fullName evidence="5">tRNA pseudouridylate synthase</fullName>
    </alternativeName>
    <alternativeName>
        <fullName evidence="5">tRNA-uridine isomerase</fullName>
    </alternativeName>
</protein>
<evidence type="ECO:0000256" key="3">
    <source>
        <dbReference type="ARBA" id="ARBA00022694"/>
    </source>
</evidence>
<dbReference type="Pfam" id="PF01509">
    <property type="entry name" value="TruB_N"/>
    <property type="match status" value="1"/>
</dbReference>
<evidence type="ECO:0000256" key="4">
    <source>
        <dbReference type="ARBA" id="ARBA00023235"/>
    </source>
</evidence>
<dbReference type="RefSeq" id="WP_002973844.1">
    <property type="nucleotide sequence ID" value="NZ_AOGW02000010.1"/>
</dbReference>
<dbReference type="GO" id="GO:1990481">
    <property type="term" value="P:mRNA pseudouridine synthesis"/>
    <property type="evidence" value="ECO:0007669"/>
    <property type="project" value="TreeGrafter"/>
</dbReference>
<dbReference type="AlphaFoldDB" id="N1W0H4"/>